<evidence type="ECO:0000313" key="3">
    <source>
        <dbReference type="EMBL" id="DAZ96604.1"/>
    </source>
</evidence>
<keyword evidence="2" id="KW-0472">Membrane</keyword>
<accession>A0AAV2YTP0</accession>
<dbReference type="EMBL" id="DAKRPA010000162">
    <property type="protein sequence ID" value="DAZ96604.1"/>
    <property type="molecule type" value="Genomic_DNA"/>
</dbReference>
<keyword evidence="4" id="KW-1185">Reference proteome</keyword>
<evidence type="ECO:0000256" key="2">
    <source>
        <dbReference type="SAM" id="Phobius"/>
    </source>
</evidence>
<protein>
    <submittedName>
        <fullName evidence="3">Uncharacterized protein</fullName>
    </submittedName>
</protein>
<feature type="transmembrane region" description="Helical" evidence="2">
    <location>
        <begin position="103"/>
        <end position="130"/>
    </location>
</feature>
<evidence type="ECO:0000313" key="4">
    <source>
        <dbReference type="Proteomes" id="UP001146120"/>
    </source>
</evidence>
<proteinExistence type="predicted"/>
<gene>
    <name evidence="3" type="ORF">N0F65_000170</name>
</gene>
<feature type="region of interest" description="Disordered" evidence="1">
    <location>
        <begin position="252"/>
        <end position="279"/>
    </location>
</feature>
<organism evidence="3 4">
    <name type="scientific">Lagenidium giganteum</name>
    <dbReference type="NCBI Taxonomy" id="4803"/>
    <lineage>
        <taxon>Eukaryota</taxon>
        <taxon>Sar</taxon>
        <taxon>Stramenopiles</taxon>
        <taxon>Oomycota</taxon>
        <taxon>Peronosporomycetes</taxon>
        <taxon>Pythiales</taxon>
        <taxon>Pythiaceae</taxon>
    </lineage>
</organism>
<dbReference type="Proteomes" id="UP001146120">
    <property type="component" value="Unassembled WGS sequence"/>
</dbReference>
<comment type="caution">
    <text evidence="3">The sequence shown here is derived from an EMBL/GenBank/DDBJ whole genome shotgun (WGS) entry which is preliminary data.</text>
</comment>
<keyword evidence="2" id="KW-0812">Transmembrane</keyword>
<sequence>MALAQGDLDLAAKLFCIPVTRIINFSLLQYQLTVYHHRWREPRVLLLLLCALTGFAVLVPAAYPDDRVLDYLSTISEVSTTITLLSHLTILCRDLRNGSNLPLLRMLLVMSEVVVASGLVCCVLAVLLLIHAADSTEVLDTLASLTDYFIFWYVCFFNTSYLVIVYGGVQQVLKTQKLELGAYLLFATHEYPFILLENATGLDWEQAIQLWLRITIVLCLVLPILHRRKRITRSSEGSVILPIEAATRDSISLQKQQHGRQSSTTALGSTNRKTGWTVN</sequence>
<reference evidence="3" key="2">
    <citation type="journal article" date="2023" name="Microbiol Resour">
        <title>Decontamination and Annotation of the Draft Genome Sequence of the Oomycete Lagenidium giganteum ARSEF 373.</title>
        <authorList>
            <person name="Morgan W.R."/>
            <person name="Tartar A."/>
        </authorList>
    </citation>
    <scope>NUCLEOTIDE SEQUENCE</scope>
    <source>
        <strain evidence="3">ARSEF 373</strain>
    </source>
</reference>
<dbReference type="AlphaFoldDB" id="A0AAV2YTP0"/>
<feature type="transmembrane region" description="Helical" evidence="2">
    <location>
        <begin position="208"/>
        <end position="225"/>
    </location>
</feature>
<feature type="transmembrane region" description="Helical" evidence="2">
    <location>
        <begin position="44"/>
        <end position="63"/>
    </location>
</feature>
<name>A0AAV2YTP0_9STRA</name>
<feature type="transmembrane region" description="Helical" evidence="2">
    <location>
        <begin position="150"/>
        <end position="168"/>
    </location>
</feature>
<keyword evidence="2" id="KW-1133">Transmembrane helix</keyword>
<reference evidence="3" key="1">
    <citation type="submission" date="2022-11" db="EMBL/GenBank/DDBJ databases">
        <authorList>
            <person name="Morgan W.R."/>
            <person name="Tartar A."/>
        </authorList>
    </citation>
    <scope>NUCLEOTIDE SEQUENCE</scope>
    <source>
        <strain evidence="3">ARSEF 373</strain>
    </source>
</reference>
<evidence type="ECO:0000256" key="1">
    <source>
        <dbReference type="SAM" id="MobiDB-lite"/>
    </source>
</evidence>